<dbReference type="PANTHER" id="PTHR22946">
    <property type="entry name" value="DIENELACTONE HYDROLASE DOMAIN-CONTAINING PROTEIN-RELATED"/>
    <property type="match status" value="1"/>
</dbReference>
<keyword evidence="1" id="KW-0472">Membrane</keyword>
<dbReference type="SUPFAM" id="SSF53474">
    <property type="entry name" value="alpha/beta-Hydrolases"/>
    <property type="match status" value="1"/>
</dbReference>
<sequence length="403" mass="44921">MCGGDQSSLASDQYVTPKNLKPVPKDQAKPGDLIVEEFPITFGGYCYKFGRIAYVKGRDPRPVILVHHNYCGLKQFDVDQACFIARAGYVGVAVDLYQETPSFTCYDRARVSGRPVDRDGFHACAKAENLLQRNPSEYSPQELDLFFNAMPKDAQGRVDFQLVRNFLGGFIQMRRVLCDPAGWRDMMKAYLEKAFQHPAVKKGLAGAFGYCLGGQSCLEHVRAGHPVQAVCTFHGLLHSRPTTEAEPFNSAKRVPKDEYDAKIAAPNNYNTECRVLIENGDLDQEVPKDTIVDFAQEMDAQKIDWRFSNHARGPHGFALGKGVPGCEYTEHIDRRSTISMLNLFAETWPEYEQYPVQCNASGTDLAARLPPKRYRQQLLGTTACAFIAGAASVAALSLLRSRF</sequence>
<reference evidence="3" key="1">
    <citation type="submission" date="2022-10" db="EMBL/GenBank/DDBJ databases">
        <authorList>
            <person name="Chen Y."/>
            <person name="Dougan E. K."/>
            <person name="Chan C."/>
            <person name="Rhodes N."/>
            <person name="Thang M."/>
        </authorList>
    </citation>
    <scope>NUCLEOTIDE SEQUENCE</scope>
</reference>
<dbReference type="AlphaFoldDB" id="A0A9P1BNJ4"/>
<feature type="transmembrane region" description="Helical" evidence="1">
    <location>
        <begin position="378"/>
        <end position="399"/>
    </location>
</feature>
<feature type="domain" description="Dienelactone hydrolase" evidence="2">
    <location>
        <begin position="57"/>
        <end position="346"/>
    </location>
</feature>
<dbReference type="GO" id="GO:0016787">
    <property type="term" value="F:hydrolase activity"/>
    <property type="evidence" value="ECO:0007669"/>
    <property type="project" value="InterPro"/>
</dbReference>
<organism evidence="3">
    <name type="scientific">Cladocopium goreaui</name>
    <dbReference type="NCBI Taxonomy" id="2562237"/>
    <lineage>
        <taxon>Eukaryota</taxon>
        <taxon>Sar</taxon>
        <taxon>Alveolata</taxon>
        <taxon>Dinophyceae</taxon>
        <taxon>Suessiales</taxon>
        <taxon>Symbiodiniaceae</taxon>
        <taxon>Cladocopium</taxon>
    </lineage>
</organism>
<evidence type="ECO:0000313" key="5">
    <source>
        <dbReference type="Proteomes" id="UP001152797"/>
    </source>
</evidence>
<keyword evidence="1" id="KW-0812">Transmembrane</keyword>
<keyword evidence="5" id="KW-1185">Reference proteome</keyword>
<evidence type="ECO:0000259" key="2">
    <source>
        <dbReference type="Pfam" id="PF01738"/>
    </source>
</evidence>
<keyword evidence="1" id="KW-1133">Transmembrane helix</keyword>
<dbReference type="PANTHER" id="PTHR22946:SF0">
    <property type="entry name" value="DIENELACTONE HYDROLASE DOMAIN-CONTAINING PROTEIN"/>
    <property type="match status" value="1"/>
</dbReference>
<dbReference type="EMBL" id="CAMXCT020000230">
    <property type="protein sequence ID" value="CAL1129270.1"/>
    <property type="molecule type" value="Genomic_DNA"/>
</dbReference>
<dbReference type="OrthoDB" id="406836at2759"/>
<dbReference type="Proteomes" id="UP001152797">
    <property type="component" value="Unassembled WGS sequence"/>
</dbReference>
<evidence type="ECO:0000256" key="1">
    <source>
        <dbReference type="SAM" id="Phobius"/>
    </source>
</evidence>
<dbReference type="Gene3D" id="3.40.50.1820">
    <property type="entry name" value="alpha/beta hydrolase"/>
    <property type="match status" value="1"/>
</dbReference>
<dbReference type="InterPro" id="IPR050261">
    <property type="entry name" value="FrsA_esterase"/>
</dbReference>
<accession>A0A9P1BNJ4</accession>
<gene>
    <name evidence="3" type="ORF">C1SCF055_LOCUS4168</name>
</gene>
<dbReference type="EMBL" id="CAMXCT030000230">
    <property type="protein sequence ID" value="CAL4763207.1"/>
    <property type="molecule type" value="Genomic_DNA"/>
</dbReference>
<proteinExistence type="predicted"/>
<protein>
    <submittedName>
        <fullName evidence="4">Uncharacterized protein K02A2.1</fullName>
    </submittedName>
</protein>
<comment type="caution">
    <text evidence="3">The sequence shown here is derived from an EMBL/GenBank/DDBJ whole genome shotgun (WGS) entry which is preliminary data.</text>
</comment>
<reference evidence="4 5" key="2">
    <citation type="submission" date="2024-05" db="EMBL/GenBank/DDBJ databases">
        <authorList>
            <person name="Chen Y."/>
            <person name="Shah S."/>
            <person name="Dougan E. K."/>
            <person name="Thang M."/>
            <person name="Chan C."/>
        </authorList>
    </citation>
    <scope>NUCLEOTIDE SEQUENCE [LARGE SCALE GENOMIC DNA]</scope>
</reference>
<dbReference type="Pfam" id="PF01738">
    <property type="entry name" value="DLH"/>
    <property type="match status" value="1"/>
</dbReference>
<dbReference type="EMBL" id="CAMXCT010000230">
    <property type="protein sequence ID" value="CAI3975895.1"/>
    <property type="molecule type" value="Genomic_DNA"/>
</dbReference>
<evidence type="ECO:0000313" key="4">
    <source>
        <dbReference type="EMBL" id="CAL4763207.1"/>
    </source>
</evidence>
<evidence type="ECO:0000313" key="3">
    <source>
        <dbReference type="EMBL" id="CAI3975895.1"/>
    </source>
</evidence>
<name>A0A9P1BNJ4_9DINO</name>
<dbReference type="InterPro" id="IPR002925">
    <property type="entry name" value="Dienelactn_hydro"/>
</dbReference>
<dbReference type="InterPro" id="IPR029058">
    <property type="entry name" value="AB_hydrolase_fold"/>
</dbReference>